<keyword evidence="1" id="KW-0812">Transmembrane</keyword>
<proteinExistence type="predicted"/>
<accession>A0A915HES6</accession>
<feature type="transmembrane region" description="Helical" evidence="1">
    <location>
        <begin position="67"/>
        <end position="85"/>
    </location>
</feature>
<dbReference type="WBParaSite" id="nRc.2.0.1.t00101-RA">
    <property type="protein sequence ID" value="nRc.2.0.1.t00101-RA"/>
    <property type="gene ID" value="nRc.2.0.1.g00101"/>
</dbReference>
<keyword evidence="1" id="KW-1133">Transmembrane helix</keyword>
<sequence length="93" mass="10771">MLFIFLLTTFTLNNKIFKSQKLQLVICETAEKTENNTAETPWNGDKVECIEKFNTSKTSKIRFTKSLTLSYVTILISFLIFGSIADRFFNILF</sequence>
<evidence type="ECO:0000256" key="1">
    <source>
        <dbReference type="SAM" id="Phobius"/>
    </source>
</evidence>
<dbReference type="Proteomes" id="UP000887565">
    <property type="component" value="Unplaced"/>
</dbReference>
<protein>
    <submittedName>
        <fullName evidence="3">Uncharacterized protein</fullName>
    </submittedName>
</protein>
<evidence type="ECO:0000313" key="3">
    <source>
        <dbReference type="WBParaSite" id="nRc.2.0.1.t00101-RA"/>
    </source>
</evidence>
<reference evidence="3" key="1">
    <citation type="submission" date="2022-11" db="UniProtKB">
        <authorList>
            <consortium name="WormBaseParasite"/>
        </authorList>
    </citation>
    <scope>IDENTIFICATION</scope>
</reference>
<organism evidence="2 3">
    <name type="scientific">Romanomermis culicivorax</name>
    <name type="common">Nematode worm</name>
    <dbReference type="NCBI Taxonomy" id="13658"/>
    <lineage>
        <taxon>Eukaryota</taxon>
        <taxon>Metazoa</taxon>
        <taxon>Ecdysozoa</taxon>
        <taxon>Nematoda</taxon>
        <taxon>Enoplea</taxon>
        <taxon>Dorylaimia</taxon>
        <taxon>Mermithida</taxon>
        <taxon>Mermithoidea</taxon>
        <taxon>Mermithidae</taxon>
        <taxon>Romanomermis</taxon>
    </lineage>
</organism>
<name>A0A915HES6_ROMCU</name>
<evidence type="ECO:0000313" key="2">
    <source>
        <dbReference type="Proteomes" id="UP000887565"/>
    </source>
</evidence>
<dbReference type="AlphaFoldDB" id="A0A915HES6"/>
<keyword evidence="1" id="KW-0472">Membrane</keyword>
<keyword evidence="2" id="KW-1185">Reference proteome</keyword>